<sequence length="189" mass="21650">MRLIKVLLSARFGTALGVLDVSVIRLRVWPNDLDFNLHMNNGRYLTIMDLGRIDLMARNGSLKTFRQRRWMPVVAAQTITFRRSLRPLQEFELHTRVVCWDEDFVYMEQTFMAEGRIAALALVRAAFVEEGRKLHSADVLEAIGVHRRSPSMPSGIKAWTAVEDWHRETSSADVRQREALAQGETPDEG</sequence>
<dbReference type="InterPro" id="IPR029069">
    <property type="entry name" value="HotDog_dom_sf"/>
</dbReference>
<dbReference type="CDD" id="cd00586">
    <property type="entry name" value="4HBT"/>
    <property type="match status" value="1"/>
</dbReference>
<dbReference type="SUPFAM" id="SSF54637">
    <property type="entry name" value="Thioesterase/thiol ester dehydrase-isomerase"/>
    <property type="match status" value="1"/>
</dbReference>
<name>A0A967F0B4_9PROT</name>
<dbReference type="Pfam" id="PF13279">
    <property type="entry name" value="4HBT_2"/>
    <property type="match status" value="1"/>
</dbReference>
<accession>A0A967F0B4</accession>
<evidence type="ECO:0000313" key="2">
    <source>
        <dbReference type="EMBL" id="NIA70788.1"/>
    </source>
</evidence>
<dbReference type="PANTHER" id="PTHR12475:SF4">
    <property type="entry name" value="PROTEIN THEM6"/>
    <property type="match status" value="1"/>
</dbReference>
<dbReference type="InterPro" id="IPR051490">
    <property type="entry name" value="THEM6_lcsJ_thioesterase"/>
</dbReference>
<dbReference type="Proteomes" id="UP000761264">
    <property type="component" value="Unassembled WGS sequence"/>
</dbReference>
<dbReference type="RefSeq" id="WP_167227759.1">
    <property type="nucleotide sequence ID" value="NZ_JAAQPH010000016.1"/>
</dbReference>
<reference evidence="2" key="1">
    <citation type="submission" date="2020-03" db="EMBL/GenBank/DDBJ databases">
        <title>Genome of Pelagibius litoralis DSM 21314T.</title>
        <authorList>
            <person name="Wang G."/>
        </authorList>
    </citation>
    <scope>NUCLEOTIDE SEQUENCE</scope>
    <source>
        <strain evidence="2">DSM 21314</strain>
    </source>
</reference>
<protein>
    <submittedName>
        <fullName evidence="2">Thioesterase</fullName>
    </submittedName>
</protein>
<feature type="region of interest" description="Disordered" evidence="1">
    <location>
        <begin position="169"/>
        <end position="189"/>
    </location>
</feature>
<dbReference type="Gene3D" id="3.10.129.10">
    <property type="entry name" value="Hotdog Thioesterase"/>
    <property type="match status" value="1"/>
</dbReference>
<dbReference type="AlphaFoldDB" id="A0A967F0B4"/>
<evidence type="ECO:0000256" key="1">
    <source>
        <dbReference type="SAM" id="MobiDB-lite"/>
    </source>
</evidence>
<feature type="compositionally biased region" description="Basic and acidic residues" evidence="1">
    <location>
        <begin position="169"/>
        <end position="178"/>
    </location>
</feature>
<dbReference type="EMBL" id="JAAQPH010000016">
    <property type="protein sequence ID" value="NIA70788.1"/>
    <property type="molecule type" value="Genomic_DNA"/>
</dbReference>
<comment type="caution">
    <text evidence="2">The sequence shown here is derived from an EMBL/GenBank/DDBJ whole genome shotgun (WGS) entry which is preliminary data.</text>
</comment>
<evidence type="ECO:0000313" key="3">
    <source>
        <dbReference type="Proteomes" id="UP000761264"/>
    </source>
</evidence>
<dbReference type="PANTHER" id="PTHR12475">
    <property type="match status" value="1"/>
</dbReference>
<proteinExistence type="predicted"/>
<keyword evidence="3" id="KW-1185">Reference proteome</keyword>
<gene>
    <name evidence="2" type="ORF">HBA54_19495</name>
</gene>
<organism evidence="2 3">
    <name type="scientific">Pelagibius litoralis</name>
    <dbReference type="NCBI Taxonomy" id="374515"/>
    <lineage>
        <taxon>Bacteria</taxon>
        <taxon>Pseudomonadati</taxon>
        <taxon>Pseudomonadota</taxon>
        <taxon>Alphaproteobacteria</taxon>
        <taxon>Rhodospirillales</taxon>
        <taxon>Rhodovibrionaceae</taxon>
        <taxon>Pelagibius</taxon>
    </lineage>
</organism>